<dbReference type="PANTHER" id="PTHR11560">
    <property type="entry name" value="39S RIBOSOMAL PROTEIN L10, MITOCHONDRIAL"/>
    <property type="match status" value="1"/>
</dbReference>
<dbReference type="Gene3D" id="3.30.70.1730">
    <property type="match status" value="1"/>
</dbReference>
<dbReference type="InterPro" id="IPR002363">
    <property type="entry name" value="Ribosomal_uL10_CS_bac"/>
</dbReference>
<dbReference type="GO" id="GO:0006412">
    <property type="term" value="P:translation"/>
    <property type="evidence" value="ECO:0007669"/>
    <property type="project" value="UniProtKB-UniRule"/>
</dbReference>
<dbReference type="Gene3D" id="6.10.250.290">
    <property type="match status" value="1"/>
</dbReference>
<accession>A0AAE3NYD8</accession>
<protein>
    <recommendedName>
        <fullName evidence="5 6">Large ribosomal subunit protein uL10</fullName>
    </recommendedName>
</protein>
<evidence type="ECO:0000256" key="2">
    <source>
        <dbReference type="ARBA" id="ARBA00008889"/>
    </source>
</evidence>
<evidence type="ECO:0000256" key="6">
    <source>
        <dbReference type="HAMAP-Rule" id="MF_00362"/>
    </source>
</evidence>
<keyword evidence="4 6" id="KW-0687">Ribonucleoprotein</keyword>
<comment type="caution">
    <text evidence="7">The sequence shown here is derived from an EMBL/GenBank/DDBJ whole genome shotgun (WGS) entry which is preliminary data.</text>
</comment>
<proteinExistence type="inferred from homology"/>
<comment type="similarity">
    <text evidence="2 6">Belongs to the universal ribosomal protein uL10 family.</text>
</comment>
<dbReference type="NCBIfam" id="NF000955">
    <property type="entry name" value="PRK00099.1-1"/>
    <property type="match status" value="1"/>
</dbReference>
<dbReference type="HAMAP" id="MF_00362">
    <property type="entry name" value="Ribosomal_uL10"/>
    <property type="match status" value="1"/>
</dbReference>
<dbReference type="RefSeq" id="WP_321534758.1">
    <property type="nucleotide sequence ID" value="NZ_JARGDL010000002.1"/>
</dbReference>
<dbReference type="Proteomes" id="UP001221302">
    <property type="component" value="Unassembled WGS sequence"/>
</dbReference>
<keyword evidence="6" id="KW-0699">rRNA-binding</keyword>
<dbReference type="CDD" id="cd05797">
    <property type="entry name" value="Ribosomal_L10"/>
    <property type="match status" value="1"/>
</dbReference>
<evidence type="ECO:0000313" key="7">
    <source>
        <dbReference type="EMBL" id="MDF1610992.1"/>
    </source>
</evidence>
<dbReference type="InterPro" id="IPR022973">
    <property type="entry name" value="Ribosomal_uL10_bac"/>
</dbReference>
<dbReference type="GO" id="GO:0070180">
    <property type="term" value="F:large ribosomal subunit rRNA binding"/>
    <property type="evidence" value="ECO:0007669"/>
    <property type="project" value="UniProtKB-UniRule"/>
</dbReference>
<evidence type="ECO:0000256" key="1">
    <source>
        <dbReference type="ARBA" id="ARBA00002633"/>
    </source>
</evidence>
<gene>
    <name evidence="6 7" type="primary">rplJ</name>
    <name evidence="7" type="ORF">P0M35_02435</name>
</gene>
<dbReference type="InterPro" id="IPR043141">
    <property type="entry name" value="Ribosomal_uL10-like_sf"/>
</dbReference>
<comment type="subunit">
    <text evidence="6">Part of the ribosomal stalk of the 50S ribosomal subunit. The N-terminus interacts with L11 and the large rRNA to form the base of the stalk. The C-terminus forms an elongated spine to which L12 dimers bind in a sequential fashion forming a multimeric L10(L12)X complex.</text>
</comment>
<organism evidence="7 8">
    <name type="scientific">Stygiobacter electus</name>
    <dbReference type="NCBI Taxonomy" id="3032292"/>
    <lineage>
        <taxon>Bacteria</taxon>
        <taxon>Pseudomonadati</taxon>
        <taxon>Ignavibacteriota</taxon>
        <taxon>Ignavibacteria</taxon>
        <taxon>Ignavibacteriales</taxon>
        <taxon>Melioribacteraceae</taxon>
        <taxon>Stygiobacter</taxon>
    </lineage>
</organism>
<reference evidence="7" key="1">
    <citation type="submission" date="2023-03" db="EMBL/GenBank/DDBJ databases">
        <title>Stygiobacter electus gen. nov., sp. nov., facultatively anaerobic thermotolerant bacterium of the class Ignavibacteria from a well of Yessentuki mineral water deposit.</title>
        <authorList>
            <person name="Podosokorskaya O.A."/>
            <person name="Elcheninov A.G."/>
            <person name="Petrova N.F."/>
            <person name="Zavarzina D.G."/>
            <person name="Kublanov I.V."/>
            <person name="Merkel A.Y."/>
        </authorList>
    </citation>
    <scope>NUCLEOTIDE SEQUENCE</scope>
    <source>
        <strain evidence="7">09-Me</strain>
    </source>
</reference>
<dbReference type="InterPro" id="IPR047865">
    <property type="entry name" value="Ribosomal_uL10_bac_type"/>
</dbReference>
<dbReference type="Pfam" id="PF00466">
    <property type="entry name" value="Ribosomal_L10"/>
    <property type="match status" value="1"/>
</dbReference>
<evidence type="ECO:0000256" key="5">
    <source>
        <dbReference type="ARBA" id="ARBA00035202"/>
    </source>
</evidence>
<dbReference type="SUPFAM" id="SSF160369">
    <property type="entry name" value="Ribosomal protein L10-like"/>
    <property type="match status" value="1"/>
</dbReference>
<dbReference type="EMBL" id="JARGDL010000002">
    <property type="protein sequence ID" value="MDF1610992.1"/>
    <property type="molecule type" value="Genomic_DNA"/>
</dbReference>
<dbReference type="AlphaFoldDB" id="A0AAE3NYD8"/>
<evidence type="ECO:0000256" key="4">
    <source>
        <dbReference type="ARBA" id="ARBA00023274"/>
    </source>
</evidence>
<dbReference type="InterPro" id="IPR001790">
    <property type="entry name" value="Ribosomal_uL10"/>
</dbReference>
<dbReference type="GO" id="GO:0015934">
    <property type="term" value="C:large ribosomal subunit"/>
    <property type="evidence" value="ECO:0007669"/>
    <property type="project" value="InterPro"/>
</dbReference>
<dbReference type="GO" id="GO:0003735">
    <property type="term" value="F:structural constituent of ribosome"/>
    <property type="evidence" value="ECO:0007669"/>
    <property type="project" value="InterPro"/>
</dbReference>
<evidence type="ECO:0000313" key="8">
    <source>
        <dbReference type="Proteomes" id="UP001221302"/>
    </source>
</evidence>
<name>A0AAE3NYD8_9BACT</name>
<comment type="function">
    <text evidence="1 6">Forms part of the ribosomal stalk, playing a central role in the interaction of the ribosome with GTP-bound translation factors.</text>
</comment>
<keyword evidence="6" id="KW-0694">RNA-binding</keyword>
<dbReference type="PROSITE" id="PS01109">
    <property type="entry name" value="RIBOSOMAL_L10"/>
    <property type="match status" value="1"/>
</dbReference>
<keyword evidence="8" id="KW-1185">Reference proteome</keyword>
<keyword evidence="3 6" id="KW-0689">Ribosomal protein</keyword>
<evidence type="ECO:0000256" key="3">
    <source>
        <dbReference type="ARBA" id="ARBA00022980"/>
    </source>
</evidence>
<sequence>MNKLEKEEVVEQIKELINNSSAMFLVDYRGVNVADINKLRSNFRKDGVTYKVLKNTLFKKALEQIGGFEKFNDLLVGMIGVAFAGENFVAPAKIIKKYNDESQKLTFKGCYLNGVFYGAEQLETLASMPTKEEIIAGIIGSVNAPASGIVGAINAVFRDLVSVIDEISKREAA</sequence>